<evidence type="ECO:0000256" key="2">
    <source>
        <dbReference type="ARBA" id="ARBA00023125"/>
    </source>
</evidence>
<keyword evidence="1" id="KW-0805">Transcription regulation</keyword>
<dbReference type="InterPro" id="IPR001647">
    <property type="entry name" value="HTH_TetR"/>
</dbReference>
<dbReference type="PANTHER" id="PTHR30055:SF234">
    <property type="entry name" value="HTH-TYPE TRANSCRIPTIONAL REGULATOR BETI"/>
    <property type="match status" value="1"/>
</dbReference>
<dbReference type="EMBL" id="CM001484">
    <property type="protein sequence ID" value="EIF00867.1"/>
    <property type="molecule type" value="Genomic_DNA"/>
</dbReference>
<dbReference type="Pfam" id="PF00440">
    <property type="entry name" value="TetR_N"/>
    <property type="match status" value="1"/>
</dbReference>
<feature type="domain" description="HTH tetR-type" evidence="5">
    <location>
        <begin position="14"/>
        <end position="73"/>
    </location>
</feature>
<keyword evidence="7" id="KW-1185">Reference proteome</keyword>
<dbReference type="InterPro" id="IPR050109">
    <property type="entry name" value="HTH-type_TetR-like_transc_reg"/>
</dbReference>
<reference evidence="6 7" key="1">
    <citation type="submission" date="2011-09" db="EMBL/GenBank/DDBJ databases">
        <authorList>
            <consortium name="US DOE Joint Genome Institute (JGI-PGF)"/>
            <person name="Lucas S."/>
            <person name="Han J."/>
            <person name="Lapidus A."/>
            <person name="Cheng J.-F."/>
            <person name="Goodwin L."/>
            <person name="Pitluck S."/>
            <person name="Peters L."/>
            <person name="Land M.L."/>
            <person name="Hauser L."/>
            <person name="Brambilla E."/>
            <person name="Klenk H.-P."/>
            <person name="Woyke T.J."/>
        </authorList>
    </citation>
    <scope>NUCLEOTIDE SEQUENCE [LARGE SCALE GENOMIC DNA]</scope>
    <source>
        <strain evidence="6 7">K62</strain>
    </source>
</reference>
<keyword evidence="3" id="KW-0804">Transcription</keyword>
<dbReference type="RefSeq" id="WP_005466713.1">
    <property type="nucleotide sequence ID" value="NZ_CM001484.1"/>
</dbReference>
<dbReference type="InterPro" id="IPR049445">
    <property type="entry name" value="TetR_SbtR-like_C"/>
</dbReference>
<dbReference type="SUPFAM" id="SSF46689">
    <property type="entry name" value="Homeodomain-like"/>
    <property type="match status" value="1"/>
</dbReference>
<proteinExistence type="predicted"/>
<reference evidence="7" key="2">
    <citation type="submission" date="2012-01" db="EMBL/GenBank/DDBJ databases">
        <title>Noncontiguous Finished sequence of chromosome of Saccharomonospora glauca K62.</title>
        <authorList>
            <consortium name="US DOE Joint Genome Institute"/>
            <person name="Lucas S."/>
            <person name="Han J."/>
            <person name="Lapidus A."/>
            <person name="Cheng J.-F."/>
            <person name="Goodwin L."/>
            <person name="Pitluck S."/>
            <person name="Peters L."/>
            <person name="Mikhailova N."/>
            <person name="Held B."/>
            <person name="Detter J.C."/>
            <person name="Han C."/>
            <person name="Tapia R."/>
            <person name="Land M."/>
            <person name="Hauser L."/>
            <person name="Kyrpides N."/>
            <person name="Ivanova N."/>
            <person name="Pagani I."/>
            <person name="Brambilla E.-M."/>
            <person name="Klenk H.-P."/>
            <person name="Woyke T."/>
        </authorList>
    </citation>
    <scope>NUCLEOTIDE SEQUENCE [LARGE SCALE GENOMIC DNA]</scope>
    <source>
        <strain evidence="7">K62</strain>
    </source>
</reference>
<accession>I1D7E2</accession>
<keyword evidence="2 4" id="KW-0238">DNA-binding</keyword>
<dbReference type="eggNOG" id="COG1309">
    <property type="taxonomic scope" value="Bacteria"/>
</dbReference>
<evidence type="ECO:0000256" key="3">
    <source>
        <dbReference type="ARBA" id="ARBA00023163"/>
    </source>
</evidence>
<feature type="DNA-binding region" description="H-T-H motif" evidence="4">
    <location>
        <begin position="36"/>
        <end position="55"/>
    </location>
</feature>
<organism evidence="6 7">
    <name type="scientific">Saccharomonospora glauca K62</name>
    <dbReference type="NCBI Taxonomy" id="928724"/>
    <lineage>
        <taxon>Bacteria</taxon>
        <taxon>Bacillati</taxon>
        <taxon>Actinomycetota</taxon>
        <taxon>Actinomycetes</taxon>
        <taxon>Pseudonocardiales</taxon>
        <taxon>Pseudonocardiaceae</taxon>
        <taxon>Saccharomonospora</taxon>
    </lineage>
</organism>
<dbReference type="SUPFAM" id="SSF48498">
    <property type="entry name" value="Tetracyclin repressor-like, C-terminal domain"/>
    <property type="match status" value="1"/>
</dbReference>
<dbReference type="PROSITE" id="PS50977">
    <property type="entry name" value="HTH_TETR_2"/>
    <property type="match status" value="1"/>
</dbReference>
<dbReference type="AlphaFoldDB" id="I1D7E2"/>
<dbReference type="PANTHER" id="PTHR30055">
    <property type="entry name" value="HTH-TYPE TRANSCRIPTIONAL REGULATOR RUTR"/>
    <property type="match status" value="1"/>
</dbReference>
<dbReference type="OrthoDB" id="9809994at2"/>
<dbReference type="GO" id="GO:0003700">
    <property type="term" value="F:DNA-binding transcription factor activity"/>
    <property type="evidence" value="ECO:0007669"/>
    <property type="project" value="TreeGrafter"/>
</dbReference>
<evidence type="ECO:0000256" key="4">
    <source>
        <dbReference type="PROSITE-ProRule" id="PRU00335"/>
    </source>
</evidence>
<dbReference type="STRING" id="928724.SacglDRAFT_04026"/>
<dbReference type="InterPro" id="IPR009057">
    <property type="entry name" value="Homeodomain-like_sf"/>
</dbReference>
<protein>
    <submittedName>
        <fullName evidence="6">Transcriptional regulator</fullName>
    </submittedName>
</protein>
<dbReference type="Gene3D" id="1.10.357.10">
    <property type="entry name" value="Tetracycline Repressor, domain 2"/>
    <property type="match status" value="1"/>
</dbReference>
<evidence type="ECO:0000259" key="5">
    <source>
        <dbReference type="PROSITE" id="PS50977"/>
    </source>
</evidence>
<evidence type="ECO:0000313" key="6">
    <source>
        <dbReference type="EMBL" id="EIF00867.1"/>
    </source>
</evidence>
<evidence type="ECO:0000256" key="1">
    <source>
        <dbReference type="ARBA" id="ARBA00023015"/>
    </source>
</evidence>
<dbReference type="GO" id="GO:0000976">
    <property type="term" value="F:transcription cis-regulatory region binding"/>
    <property type="evidence" value="ECO:0007669"/>
    <property type="project" value="TreeGrafter"/>
</dbReference>
<gene>
    <name evidence="6" type="ORF">SacglDRAFT_04026</name>
</gene>
<dbReference type="InterPro" id="IPR036271">
    <property type="entry name" value="Tet_transcr_reg_TetR-rel_C_sf"/>
</dbReference>
<dbReference type="Pfam" id="PF21597">
    <property type="entry name" value="TetR_C_43"/>
    <property type="match status" value="1"/>
</dbReference>
<name>I1D7E2_9PSEU</name>
<sequence>MVAGPEVKLRADARRNLGQILAAARTVFAETGPDVPMEEIARRAGVGVGTLYRRFPDREALVRAVARESLSDVAAEARRAVEESSSAWAALVRLLRHSRQLHVLAQLTLLSSRTREMLCDDAEARRSYREVLTTLREIVNAAQREGTLRDDVGAGDIAVVFSLLLKQTPATHTSDLPALERAFGLMLDGLRARTGTPLPGRPITEEDLLAEETRGS</sequence>
<evidence type="ECO:0000313" key="7">
    <source>
        <dbReference type="Proteomes" id="UP000005087"/>
    </source>
</evidence>
<dbReference type="HOGENOM" id="CLU_069356_17_0_11"/>
<dbReference type="Proteomes" id="UP000005087">
    <property type="component" value="Chromosome"/>
</dbReference>
<dbReference type="PRINTS" id="PR00455">
    <property type="entry name" value="HTHTETR"/>
</dbReference>